<evidence type="ECO:0000256" key="3">
    <source>
        <dbReference type="SAM" id="SignalP"/>
    </source>
</evidence>
<dbReference type="Proteomes" id="UP001172457">
    <property type="component" value="Chromosome 1"/>
</dbReference>
<gene>
    <name evidence="5" type="ORF">OSB04_004296</name>
</gene>
<sequence length="300" mass="33421">MKTTYKQRYHLAVLLAISILLSKTTKAASEVTQSLPGCPDRCGDITIPYPFGTKKGCYLSKSYHVKCETLTIASSKFKLLKISLDDGHMRGFLPMGYRCYNKTRGIIKKSEPRIDLGMFPLSASHNLLTTVGCDTRADIKSFEGESYFTGCISMTECARLVSGACLGMGCSQVPVPYDVTSFRIHAQSNSGKVGKWNYNNCTYAFLVEKNSYEFVAADIYNLQNRSFPVVLQWSVGETSCRIAQMIKTTFLCKENSVCQDASKRFFNQSSEGYNCKCAQGYRGNPYLPNGCRGNARYVLL</sequence>
<evidence type="ECO:0000313" key="5">
    <source>
        <dbReference type="EMBL" id="KAJ9568330.1"/>
    </source>
</evidence>
<name>A0AA38U874_9ASTR</name>
<dbReference type="GO" id="GO:0030247">
    <property type="term" value="F:polysaccharide binding"/>
    <property type="evidence" value="ECO:0007669"/>
    <property type="project" value="InterPro"/>
</dbReference>
<protein>
    <recommendedName>
        <fullName evidence="4">Wall-associated receptor kinase galacturonan-binding domain-containing protein</fullName>
    </recommendedName>
</protein>
<dbReference type="Pfam" id="PF13947">
    <property type="entry name" value="GUB_WAK_bind"/>
    <property type="match status" value="1"/>
</dbReference>
<feature type="signal peptide" evidence="3">
    <location>
        <begin position="1"/>
        <end position="27"/>
    </location>
</feature>
<evidence type="ECO:0000259" key="4">
    <source>
        <dbReference type="Pfam" id="PF13947"/>
    </source>
</evidence>
<evidence type="ECO:0000256" key="1">
    <source>
        <dbReference type="ARBA" id="ARBA00004167"/>
    </source>
</evidence>
<accession>A0AA38U874</accession>
<dbReference type="EMBL" id="JARYMX010000001">
    <property type="protein sequence ID" value="KAJ9568330.1"/>
    <property type="molecule type" value="Genomic_DNA"/>
</dbReference>
<dbReference type="InterPro" id="IPR025287">
    <property type="entry name" value="WAK_GUB"/>
</dbReference>
<keyword evidence="2 3" id="KW-0732">Signal</keyword>
<feature type="chain" id="PRO_5041426556" description="Wall-associated receptor kinase galacturonan-binding domain-containing protein" evidence="3">
    <location>
        <begin position="28"/>
        <end position="300"/>
    </location>
</feature>
<dbReference type="AlphaFoldDB" id="A0AA38U874"/>
<comment type="subcellular location">
    <subcellularLocation>
        <location evidence="1">Membrane</location>
        <topology evidence="1">Single-pass membrane protein</topology>
    </subcellularLocation>
</comment>
<reference evidence="5" key="1">
    <citation type="submission" date="2023-03" db="EMBL/GenBank/DDBJ databases">
        <title>Chromosome-scale reference genome and RAD-based genetic map of yellow starthistle (Centaurea solstitialis) reveal putative structural variation and QTLs associated with invader traits.</title>
        <authorList>
            <person name="Reatini B."/>
            <person name="Cang F.A."/>
            <person name="Jiang Q."/>
            <person name="Mckibben M.T.W."/>
            <person name="Barker M.S."/>
            <person name="Rieseberg L.H."/>
            <person name="Dlugosch K.M."/>
        </authorList>
    </citation>
    <scope>NUCLEOTIDE SEQUENCE</scope>
    <source>
        <strain evidence="5">CAN-66</strain>
        <tissue evidence="5">Leaf</tissue>
    </source>
</reference>
<evidence type="ECO:0000256" key="2">
    <source>
        <dbReference type="ARBA" id="ARBA00022729"/>
    </source>
</evidence>
<comment type="caution">
    <text evidence="5">The sequence shown here is derived from an EMBL/GenBank/DDBJ whole genome shotgun (WGS) entry which is preliminary data.</text>
</comment>
<dbReference type="PANTHER" id="PTHR33491">
    <property type="entry name" value="OSJNBA0016N04.9 PROTEIN"/>
    <property type="match status" value="1"/>
</dbReference>
<organism evidence="5 6">
    <name type="scientific">Centaurea solstitialis</name>
    <name type="common">yellow star-thistle</name>
    <dbReference type="NCBI Taxonomy" id="347529"/>
    <lineage>
        <taxon>Eukaryota</taxon>
        <taxon>Viridiplantae</taxon>
        <taxon>Streptophyta</taxon>
        <taxon>Embryophyta</taxon>
        <taxon>Tracheophyta</taxon>
        <taxon>Spermatophyta</taxon>
        <taxon>Magnoliopsida</taxon>
        <taxon>eudicotyledons</taxon>
        <taxon>Gunneridae</taxon>
        <taxon>Pentapetalae</taxon>
        <taxon>asterids</taxon>
        <taxon>campanulids</taxon>
        <taxon>Asterales</taxon>
        <taxon>Asteraceae</taxon>
        <taxon>Carduoideae</taxon>
        <taxon>Cardueae</taxon>
        <taxon>Centaureinae</taxon>
        <taxon>Centaurea</taxon>
    </lineage>
</organism>
<proteinExistence type="predicted"/>
<keyword evidence="6" id="KW-1185">Reference proteome</keyword>
<feature type="domain" description="Wall-associated receptor kinase galacturonan-binding" evidence="4">
    <location>
        <begin position="38"/>
        <end position="89"/>
    </location>
</feature>
<dbReference type="GO" id="GO:0016020">
    <property type="term" value="C:membrane"/>
    <property type="evidence" value="ECO:0007669"/>
    <property type="project" value="UniProtKB-SubCell"/>
</dbReference>
<evidence type="ECO:0000313" key="6">
    <source>
        <dbReference type="Proteomes" id="UP001172457"/>
    </source>
</evidence>